<dbReference type="EMBL" id="CAEKDK010000008">
    <property type="protein sequence ID" value="CAB4289943.1"/>
    <property type="molecule type" value="Genomic_DNA"/>
</dbReference>
<gene>
    <name evidence="1" type="ORF">CURHAP_LOCUS49685</name>
</gene>
<name>A0A6J5VNS9_PRUAR</name>
<reference evidence="1 2" key="1">
    <citation type="submission" date="2020-05" db="EMBL/GenBank/DDBJ databases">
        <authorList>
            <person name="Campoy J."/>
            <person name="Schneeberger K."/>
            <person name="Spophaly S."/>
        </authorList>
    </citation>
    <scope>NUCLEOTIDE SEQUENCE [LARGE SCALE GENOMIC DNA]</scope>
    <source>
        <strain evidence="1">PruArmRojPasFocal</strain>
    </source>
</reference>
<evidence type="ECO:0000313" key="1">
    <source>
        <dbReference type="EMBL" id="CAB4289943.1"/>
    </source>
</evidence>
<evidence type="ECO:0000313" key="2">
    <source>
        <dbReference type="Proteomes" id="UP000507222"/>
    </source>
</evidence>
<protein>
    <submittedName>
        <fullName evidence="1">Uncharacterized protein</fullName>
    </submittedName>
</protein>
<dbReference type="AlphaFoldDB" id="A0A6J5VNS9"/>
<dbReference type="Proteomes" id="UP000507222">
    <property type="component" value="Unassembled WGS sequence"/>
</dbReference>
<sequence>MSAHRTIKVSGHDGLRWVAEACAARTLCEHPRSAEGRVGQKFQLDKLRSYVGSPPGTNPNSRLQWTNNREKGCWLIKCVCPG</sequence>
<proteinExistence type="predicted"/>
<organism evidence="1 2">
    <name type="scientific">Prunus armeniaca</name>
    <name type="common">Apricot</name>
    <name type="synonym">Armeniaca vulgaris</name>
    <dbReference type="NCBI Taxonomy" id="36596"/>
    <lineage>
        <taxon>Eukaryota</taxon>
        <taxon>Viridiplantae</taxon>
        <taxon>Streptophyta</taxon>
        <taxon>Embryophyta</taxon>
        <taxon>Tracheophyta</taxon>
        <taxon>Spermatophyta</taxon>
        <taxon>Magnoliopsida</taxon>
        <taxon>eudicotyledons</taxon>
        <taxon>Gunneridae</taxon>
        <taxon>Pentapetalae</taxon>
        <taxon>rosids</taxon>
        <taxon>fabids</taxon>
        <taxon>Rosales</taxon>
        <taxon>Rosaceae</taxon>
        <taxon>Amygdaloideae</taxon>
        <taxon>Amygdaleae</taxon>
        <taxon>Prunus</taxon>
    </lineage>
</organism>
<accession>A0A6J5VNS9</accession>